<feature type="transmembrane region" description="Helical" evidence="9">
    <location>
        <begin position="56"/>
        <end position="73"/>
    </location>
</feature>
<evidence type="ECO:0000313" key="12">
    <source>
        <dbReference type="Proteomes" id="UP000257144"/>
    </source>
</evidence>
<keyword evidence="7" id="KW-0067">ATP-binding</keyword>
<dbReference type="InterPro" id="IPR048436">
    <property type="entry name" value="MASE12"/>
</dbReference>
<keyword evidence="9" id="KW-0812">Transmembrane</keyword>
<dbReference type="InterPro" id="IPR036097">
    <property type="entry name" value="HisK_dim/P_sf"/>
</dbReference>
<evidence type="ECO:0000256" key="2">
    <source>
        <dbReference type="ARBA" id="ARBA00012438"/>
    </source>
</evidence>
<evidence type="ECO:0000256" key="7">
    <source>
        <dbReference type="ARBA" id="ARBA00022840"/>
    </source>
</evidence>
<dbReference type="AlphaFoldDB" id="A0A3D8GR71"/>
<keyword evidence="8" id="KW-0902">Two-component regulatory system</keyword>
<feature type="transmembrane region" description="Helical" evidence="9">
    <location>
        <begin position="156"/>
        <end position="173"/>
    </location>
</feature>
<dbReference type="GO" id="GO:0000155">
    <property type="term" value="F:phosphorelay sensor kinase activity"/>
    <property type="evidence" value="ECO:0007669"/>
    <property type="project" value="InterPro"/>
</dbReference>
<keyword evidence="5" id="KW-0547">Nucleotide-binding</keyword>
<dbReference type="InterPro" id="IPR004358">
    <property type="entry name" value="Sig_transdc_His_kin-like_C"/>
</dbReference>
<evidence type="ECO:0000256" key="4">
    <source>
        <dbReference type="ARBA" id="ARBA00022679"/>
    </source>
</evidence>
<evidence type="ECO:0000256" key="3">
    <source>
        <dbReference type="ARBA" id="ARBA00022553"/>
    </source>
</evidence>
<evidence type="ECO:0000256" key="8">
    <source>
        <dbReference type="ARBA" id="ARBA00023012"/>
    </source>
</evidence>
<evidence type="ECO:0000313" key="11">
    <source>
        <dbReference type="EMBL" id="RDU36771.1"/>
    </source>
</evidence>
<dbReference type="EC" id="2.7.13.3" evidence="2"/>
<dbReference type="Gene3D" id="3.30.565.10">
    <property type="entry name" value="Histidine kinase-like ATPase, C-terminal domain"/>
    <property type="match status" value="1"/>
</dbReference>
<dbReference type="InterPro" id="IPR036890">
    <property type="entry name" value="HATPase_C_sf"/>
</dbReference>
<feature type="transmembrane region" description="Helical" evidence="9">
    <location>
        <begin position="85"/>
        <end position="103"/>
    </location>
</feature>
<dbReference type="PRINTS" id="PR00344">
    <property type="entry name" value="BCTRLSENSOR"/>
</dbReference>
<evidence type="ECO:0000256" key="1">
    <source>
        <dbReference type="ARBA" id="ARBA00000085"/>
    </source>
</evidence>
<dbReference type="Pfam" id="PF02518">
    <property type="entry name" value="HATPase_c"/>
    <property type="match status" value="1"/>
</dbReference>
<keyword evidence="9" id="KW-0472">Membrane</keyword>
<dbReference type="OrthoDB" id="9815750at2"/>
<keyword evidence="4" id="KW-0808">Transferase</keyword>
<dbReference type="Gene3D" id="1.10.287.130">
    <property type="match status" value="1"/>
</dbReference>
<keyword evidence="9" id="KW-1133">Transmembrane helix</keyword>
<protein>
    <recommendedName>
        <fullName evidence="2">histidine kinase</fullName>
        <ecNumber evidence="2">2.7.13.3</ecNumber>
    </recommendedName>
</protein>
<name>A0A3D8GR71_9BACI</name>
<evidence type="ECO:0000256" key="5">
    <source>
        <dbReference type="ARBA" id="ARBA00022741"/>
    </source>
</evidence>
<dbReference type="SMART" id="SM00388">
    <property type="entry name" value="HisKA"/>
    <property type="match status" value="1"/>
</dbReference>
<dbReference type="Proteomes" id="UP000257144">
    <property type="component" value="Unassembled WGS sequence"/>
</dbReference>
<proteinExistence type="predicted"/>
<dbReference type="Pfam" id="PF20971">
    <property type="entry name" value="MASE12"/>
    <property type="match status" value="1"/>
</dbReference>
<keyword evidence="3" id="KW-0597">Phosphoprotein</keyword>
<dbReference type="CDD" id="cd00082">
    <property type="entry name" value="HisKA"/>
    <property type="match status" value="1"/>
</dbReference>
<feature type="transmembrane region" description="Helical" evidence="9">
    <location>
        <begin position="20"/>
        <end position="40"/>
    </location>
</feature>
<dbReference type="InterPro" id="IPR005467">
    <property type="entry name" value="His_kinase_dom"/>
</dbReference>
<dbReference type="PANTHER" id="PTHR43065">
    <property type="entry name" value="SENSOR HISTIDINE KINASE"/>
    <property type="match status" value="1"/>
</dbReference>
<gene>
    <name evidence="11" type="ORF">DRW41_12015</name>
</gene>
<comment type="catalytic activity">
    <reaction evidence="1">
        <text>ATP + protein L-histidine = ADP + protein N-phospho-L-histidine.</text>
        <dbReference type="EC" id="2.7.13.3"/>
    </reaction>
</comment>
<feature type="transmembrane region" description="Helical" evidence="9">
    <location>
        <begin position="132"/>
        <end position="150"/>
    </location>
</feature>
<dbReference type="RefSeq" id="WP_115452244.1">
    <property type="nucleotide sequence ID" value="NZ_QNQT01000004.1"/>
</dbReference>
<feature type="domain" description="Histidine kinase" evidence="10">
    <location>
        <begin position="205"/>
        <end position="409"/>
    </location>
</feature>
<evidence type="ECO:0000256" key="6">
    <source>
        <dbReference type="ARBA" id="ARBA00022777"/>
    </source>
</evidence>
<keyword evidence="6 11" id="KW-0418">Kinase</keyword>
<evidence type="ECO:0000259" key="10">
    <source>
        <dbReference type="PROSITE" id="PS50109"/>
    </source>
</evidence>
<accession>A0A3D8GR71</accession>
<comment type="caution">
    <text evidence="11">The sequence shown here is derived from an EMBL/GenBank/DDBJ whole genome shotgun (WGS) entry which is preliminary data.</text>
</comment>
<dbReference type="PANTHER" id="PTHR43065:SF34">
    <property type="entry name" value="SPORULATION KINASE A"/>
    <property type="match status" value="1"/>
</dbReference>
<dbReference type="GO" id="GO:0005524">
    <property type="term" value="F:ATP binding"/>
    <property type="evidence" value="ECO:0007669"/>
    <property type="project" value="UniProtKB-KW"/>
</dbReference>
<dbReference type="SMART" id="SM00387">
    <property type="entry name" value="HATPase_c"/>
    <property type="match status" value="1"/>
</dbReference>
<reference evidence="11 12" key="1">
    <citation type="submission" date="2018-07" db="EMBL/GenBank/DDBJ databases">
        <title>Bacillus sp. YLB-04 draft genome sequence.</title>
        <authorList>
            <person name="Yu L."/>
            <person name="Tang X."/>
        </authorList>
    </citation>
    <scope>NUCLEOTIDE SEQUENCE [LARGE SCALE GENOMIC DNA]</scope>
    <source>
        <strain evidence="11 12">YLB-04</strain>
    </source>
</reference>
<evidence type="ECO:0000256" key="9">
    <source>
        <dbReference type="SAM" id="Phobius"/>
    </source>
</evidence>
<dbReference type="InterPro" id="IPR003594">
    <property type="entry name" value="HATPase_dom"/>
</dbReference>
<dbReference type="InterPro" id="IPR003661">
    <property type="entry name" value="HisK_dim/P_dom"/>
</dbReference>
<sequence>MNENLKDVRLVSEEVKALKLFFYLFYPTFIVVDLFLFLAYRGTKSSAHYVLDPFEVAWYYLIVLGLLPLSIYWIKRYSPFSVKYLFFICFSIVDFNYIVYAYMNSPGNILSSNFVELIFILLVPTFVNKRYFWVICIGTIIKYLFCGLVLQTTEVFVPMALYMLISSISFIILNRYSSHLMAITEVYEELRQKEKLISVGQMATGIAHEIRNPLTALKGFIQLQQETSNSKDYSLIMNQEIDRLTTIVDDLMILGKPKSASFTKIDLKEMIDYGLSIAMQFARGTRITFIKEFDANPALIKGDEKQLKQVIINLVKNSIESMAEEGTIKISLRSFDENQIVLSIADEGYGIPEEHIKKLCDPFFTTKKDGTGLGLMVTNQIVMDHGGKIEIQSEINTGTKIDILLPKLQ</sequence>
<keyword evidence="12" id="KW-1185">Reference proteome</keyword>
<dbReference type="EMBL" id="QNQT01000004">
    <property type="protein sequence ID" value="RDU36771.1"/>
    <property type="molecule type" value="Genomic_DNA"/>
</dbReference>
<dbReference type="Pfam" id="PF00512">
    <property type="entry name" value="HisKA"/>
    <property type="match status" value="1"/>
</dbReference>
<organism evidence="11 12">
    <name type="scientific">Neobacillus piezotolerans</name>
    <dbReference type="NCBI Taxonomy" id="2259171"/>
    <lineage>
        <taxon>Bacteria</taxon>
        <taxon>Bacillati</taxon>
        <taxon>Bacillota</taxon>
        <taxon>Bacilli</taxon>
        <taxon>Bacillales</taxon>
        <taxon>Bacillaceae</taxon>
        <taxon>Neobacillus</taxon>
    </lineage>
</organism>
<dbReference type="SUPFAM" id="SSF47384">
    <property type="entry name" value="Homodimeric domain of signal transducing histidine kinase"/>
    <property type="match status" value="1"/>
</dbReference>
<dbReference type="PROSITE" id="PS50109">
    <property type="entry name" value="HIS_KIN"/>
    <property type="match status" value="1"/>
</dbReference>
<dbReference type="SUPFAM" id="SSF55874">
    <property type="entry name" value="ATPase domain of HSP90 chaperone/DNA topoisomerase II/histidine kinase"/>
    <property type="match status" value="1"/>
</dbReference>